<dbReference type="Proteomes" id="UP000276223">
    <property type="component" value="Unassembled WGS sequence"/>
</dbReference>
<comment type="function">
    <text evidence="5">Bidirectionally degrades single-stranded DNA into large acid-insoluble oligonucleotides, which are then degraded further into small acid-soluble oligonucleotides.</text>
</comment>
<evidence type="ECO:0000256" key="2">
    <source>
        <dbReference type="ARBA" id="ARBA00022722"/>
    </source>
</evidence>
<dbReference type="GO" id="GO:0003676">
    <property type="term" value="F:nucleic acid binding"/>
    <property type="evidence" value="ECO:0007669"/>
    <property type="project" value="InterPro"/>
</dbReference>
<accession>A0A3N1UN33</accession>
<comment type="catalytic activity">
    <reaction evidence="5 6">
        <text>Exonucleolytic cleavage in either 5'- to 3'- or 3'- to 5'-direction to yield nucleoside 5'-phosphates.</text>
        <dbReference type="EC" id="3.1.11.6"/>
    </reaction>
</comment>
<dbReference type="RefSeq" id="WP_123291142.1">
    <property type="nucleotide sequence ID" value="NZ_RJVA01000014.1"/>
</dbReference>
<comment type="subunit">
    <text evidence="5">Heterooligomer composed of large and small subunits.</text>
</comment>
<evidence type="ECO:0000259" key="7">
    <source>
        <dbReference type="Pfam" id="PF02601"/>
    </source>
</evidence>
<keyword evidence="3 5" id="KW-0378">Hydrolase</keyword>
<sequence length="467" mass="52884">MPITSPFATVETSVIMTVSQLNARIKGLLEANFPYVWVRGEISNLKIPASGHAYFTLKDKNSQIRTVMFRTQYTRLKFRPEDGMAVLCQGRLSVYEPRGEYQIIADILEPEGLGALQLAFEQLKEKLLKEGLFDSERKRPLPMRPQRIAVITSSTGAAVRDILKVFQRCPYPLTVTLLPVRVQGEEAAPEIARALQAVSALKDTFGWDVVLLGRGGGSLEDLWPFNEEMTARAIAACTVPVISAVGHEIDVTISDMVADWRAPTPTAAAQWVVSRLEEVERRLMDQAKRLHAAWTARVDRLRTGLAHLEIRLTDPRRRLVDWRLAVDDRLDRLVRAMTHRLHLWRMRSNHATQRLQQVHPQKRLADLCTRLDLLSRRLVAEHFRAMDRWRLQLQGVAARLESLSPLGILARGYSLTFKLPEKILVRRASQVHFGDMVRIQLAEGQVKAQVVEISEKPLVGQDGSKSL</sequence>
<dbReference type="CDD" id="cd04489">
    <property type="entry name" value="ExoVII_LU_OBF"/>
    <property type="match status" value="1"/>
</dbReference>
<evidence type="ECO:0000256" key="5">
    <source>
        <dbReference type="HAMAP-Rule" id="MF_00378"/>
    </source>
</evidence>
<dbReference type="GO" id="GO:0006308">
    <property type="term" value="P:DNA catabolic process"/>
    <property type="evidence" value="ECO:0007669"/>
    <property type="project" value="UniProtKB-UniRule"/>
</dbReference>
<evidence type="ECO:0000259" key="8">
    <source>
        <dbReference type="Pfam" id="PF13742"/>
    </source>
</evidence>
<gene>
    <name evidence="5" type="primary">xseA</name>
    <name evidence="9" type="ORF">EDC27_2693</name>
</gene>
<organism evidence="9 10">
    <name type="scientific">Desulfosoma caldarium</name>
    <dbReference type="NCBI Taxonomy" id="610254"/>
    <lineage>
        <taxon>Bacteria</taxon>
        <taxon>Pseudomonadati</taxon>
        <taxon>Thermodesulfobacteriota</taxon>
        <taxon>Syntrophobacteria</taxon>
        <taxon>Syntrophobacterales</taxon>
        <taxon>Syntrophobacteraceae</taxon>
        <taxon>Desulfosoma</taxon>
    </lineage>
</organism>
<keyword evidence="10" id="KW-1185">Reference proteome</keyword>
<protein>
    <recommendedName>
        <fullName evidence="5">Exodeoxyribonuclease 7 large subunit</fullName>
        <ecNumber evidence="5">3.1.11.6</ecNumber>
    </recommendedName>
    <alternativeName>
        <fullName evidence="5">Exodeoxyribonuclease VII large subunit</fullName>
        <shortName evidence="5">Exonuclease VII large subunit</shortName>
    </alternativeName>
</protein>
<evidence type="ECO:0000256" key="3">
    <source>
        <dbReference type="ARBA" id="ARBA00022801"/>
    </source>
</evidence>
<dbReference type="GO" id="GO:0005737">
    <property type="term" value="C:cytoplasm"/>
    <property type="evidence" value="ECO:0007669"/>
    <property type="project" value="UniProtKB-SubCell"/>
</dbReference>
<keyword evidence="1 5" id="KW-0963">Cytoplasm</keyword>
<proteinExistence type="inferred from homology"/>
<comment type="caution">
    <text evidence="9">The sequence shown here is derived from an EMBL/GenBank/DDBJ whole genome shotgun (WGS) entry which is preliminary data.</text>
</comment>
<reference evidence="9 10" key="1">
    <citation type="submission" date="2018-11" db="EMBL/GenBank/DDBJ databases">
        <title>Genomic Encyclopedia of Type Strains, Phase IV (KMG-IV): sequencing the most valuable type-strain genomes for metagenomic binning, comparative biology and taxonomic classification.</title>
        <authorList>
            <person name="Goeker M."/>
        </authorList>
    </citation>
    <scope>NUCLEOTIDE SEQUENCE [LARGE SCALE GENOMIC DNA]</scope>
    <source>
        <strain evidence="9 10">DSM 22027</strain>
    </source>
</reference>
<evidence type="ECO:0000313" key="10">
    <source>
        <dbReference type="Proteomes" id="UP000276223"/>
    </source>
</evidence>
<feature type="domain" description="Exonuclease VII large subunit C-terminal" evidence="7">
    <location>
        <begin position="132"/>
        <end position="449"/>
    </location>
</feature>
<dbReference type="AlphaFoldDB" id="A0A3N1UN33"/>
<dbReference type="GO" id="GO:0008855">
    <property type="term" value="F:exodeoxyribonuclease VII activity"/>
    <property type="evidence" value="ECO:0007669"/>
    <property type="project" value="UniProtKB-UniRule"/>
</dbReference>
<comment type="subcellular location">
    <subcellularLocation>
        <location evidence="5 6">Cytoplasm</location>
    </subcellularLocation>
</comment>
<name>A0A3N1UN33_9BACT</name>
<evidence type="ECO:0000256" key="4">
    <source>
        <dbReference type="ARBA" id="ARBA00022839"/>
    </source>
</evidence>
<feature type="domain" description="OB-fold nucleic acid binding" evidence="8">
    <location>
        <begin position="16"/>
        <end position="106"/>
    </location>
</feature>
<dbReference type="Pfam" id="PF13742">
    <property type="entry name" value="tRNA_anti_2"/>
    <property type="match status" value="1"/>
</dbReference>
<keyword evidence="4 5" id="KW-0269">Exonuclease</keyword>
<dbReference type="EMBL" id="RJVA01000014">
    <property type="protein sequence ID" value="ROQ90799.1"/>
    <property type="molecule type" value="Genomic_DNA"/>
</dbReference>
<dbReference type="PANTHER" id="PTHR30008:SF0">
    <property type="entry name" value="EXODEOXYRIBONUCLEASE 7 LARGE SUBUNIT"/>
    <property type="match status" value="1"/>
</dbReference>
<dbReference type="Pfam" id="PF02601">
    <property type="entry name" value="Exonuc_VII_L"/>
    <property type="match status" value="1"/>
</dbReference>
<dbReference type="InterPro" id="IPR025824">
    <property type="entry name" value="OB-fold_nuc-bd_dom"/>
</dbReference>
<evidence type="ECO:0000256" key="1">
    <source>
        <dbReference type="ARBA" id="ARBA00022490"/>
    </source>
</evidence>
<comment type="similarity">
    <text evidence="5 6">Belongs to the XseA family.</text>
</comment>
<evidence type="ECO:0000256" key="6">
    <source>
        <dbReference type="RuleBase" id="RU004355"/>
    </source>
</evidence>
<dbReference type="OrthoDB" id="9802795at2"/>
<dbReference type="HAMAP" id="MF_00378">
    <property type="entry name" value="Exonuc_7_L"/>
    <property type="match status" value="1"/>
</dbReference>
<dbReference type="NCBIfam" id="TIGR00237">
    <property type="entry name" value="xseA"/>
    <property type="match status" value="1"/>
</dbReference>
<evidence type="ECO:0000313" key="9">
    <source>
        <dbReference type="EMBL" id="ROQ90799.1"/>
    </source>
</evidence>
<dbReference type="EC" id="3.1.11.6" evidence="5"/>
<dbReference type="GO" id="GO:0009318">
    <property type="term" value="C:exodeoxyribonuclease VII complex"/>
    <property type="evidence" value="ECO:0007669"/>
    <property type="project" value="UniProtKB-UniRule"/>
</dbReference>
<keyword evidence="2 5" id="KW-0540">Nuclease</keyword>
<dbReference type="PANTHER" id="PTHR30008">
    <property type="entry name" value="EXODEOXYRIBONUCLEASE 7 LARGE SUBUNIT"/>
    <property type="match status" value="1"/>
</dbReference>
<dbReference type="InterPro" id="IPR020579">
    <property type="entry name" value="Exonuc_VII_lsu_C"/>
</dbReference>
<dbReference type="InterPro" id="IPR003753">
    <property type="entry name" value="Exonuc_VII_L"/>
</dbReference>